<dbReference type="AlphaFoldDB" id="A0A1E3PZZ7"/>
<keyword evidence="11" id="KW-1185">Reference proteome</keyword>
<dbReference type="InterPro" id="IPR026669">
    <property type="entry name" value="Arsenite_MeTrfase-like"/>
</dbReference>
<evidence type="ECO:0000256" key="8">
    <source>
        <dbReference type="ARBA" id="ARBA00048428"/>
    </source>
</evidence>
<proteinExistence type="inferred from homology"/>
<dbReference type="CDD" id="cd02440">
    <property type="entry name" value="AdoMet_MTases"/>
    <property type="match status" value="1"/>
</dbReference>
<dbReference type="EC" id="2.1.1.137" evidence="4"/>
<organism evidence="10 11">
    <name type="scientific">Lipomyces starkeyi NRRL Y-11557</name>
    <dbReference type="NCBI Taxonomy" id="675824"/>
    <lineage>
        <taxon>Eukaryota</taxon>
        <taxon>Fungi</taxon>
        <taxon>Dikarya</taxon>
        <taxon>Ascomycota</taxon>
        <taxon>Saccharomycotina</taxon>
        <taxon>Lipomycetes</taxon>
        <taxon>Lipomycetales</taxon>
        <taxon>Lipomycetaceae</taxon>
        <taxon>Lipomyces</taxon>
    </lineage>
</organism>
<comment type="similarity">
    <text evidence="3">Belongs to the methyltransferase superfamily. Arsenite methyltransferase family.</text>
</comment>
<evidence type="ECO:0000256" key="5">
    <source>
        <dbReference type="ARBA" id="ARBA00034545"/>
    </source>
</evidence>
<evidence type="ECO:0000256" key="6">
    <source>
        <dbReference type="ARBA" id="ARBA00047941"/>
    </source>
</evidence>
<dbReference type="Proteomes" id="UP000094385">
    <property type="component" value="Unassembled WGS sequence"/>
</dbReference>
<dbReference type="SUPFAM" id="SSF53335">
    <property type="entry name" value="S-adenosyl-L-methionine-dependent methyltransferases"/>
    <property type="match status" value="1"/>
</dbReference>
<comment type="catalytic activity">
    <reaction evidence="8">
        <text>arsenic triglutathione + 3 [thioredoxin]-dithiol + 3 S-adenosyl-L-methionine = trimethylarsine + 3 [thioredoxin]-disulfide + 3 glutathione + 3 S-adenosyl-L-homocysteine + 3 H(+)</text>
        <dbReference type="Rhea" id="RHEA:69432"/>
        <dbReference type="Rhea" id="RHEA-COMP:10698"/>
        <dbReference type="Rhea" id="RHEA-COMP:10700"/>
        <dbReference type="ChEBI" id="CHEBI:15378"/>
        <dbReference type="ChEBI" id="CHEBI:27130"/>
        <dbReference type="ChEBI" id="CHEBI:29950"/>
        <dbReference type="ChEBI" id="CHEBI:50058"/>
        <dbReference type="ChEBI" id="CHEBI:57856"/>
        <dbReference type="ChEBI" id="CHEBI:57925"/>
        <dbReference type="ChEBI" id="CHEBI:59789"/>
        <dbReference type="ChEBI" id="CHEBI:183640"/>
        <dbReference type="EC" id="2.1.1.137"/>
    </reaction>
</comment>
<dbReference type="Pfam" id="PF13847">
    <property type="entry name" value="Methyltransf_31"/>
    <property type="match status" value="1"/>
</dbReference>
<dbReference type="OrthoDB" id="10017101at2759"/>
<dbReference type="GO" id="GO:0030791">
    <property type="term" value="F:arsenite methyltransferase activity"/>
    <property type="evidence" value="ECO:0007669"/>
    <property type="project" value="UniProtKB-EC"/>
</dbReference>
<protein>
    <recommendedName>
        <fullName evidence="5">Arsenite methyltransferase</fullName>
        <ecNumber evidence="4">2.1.1.137</ecNumber>
    </recommendedName>
</protein>
<gene>
    <name evidence="10" type="ORF">LIPSTDRAFT_86231</name>
</gene>
<evidence type="ECO:0000256" key="4">
    <source>
        <dbReference type="ARBA" id="ARBA00034521"/>
    </source>
</evidence>
<evidence type="ECO:0000256" key="3">
    <source>
        <dbReference type="ARBA" id="ARBA00034487"/>
    </source>
</evidence>
<sequence>MDAANIYRHVQQHYGKIANHNALANLSDKYQEKVATAFGYSLQDIRSIPGNANLGVSCGNPLATANVKTGETVIDLGCGGGIDVLLSAAKVGPDGRAVGIDMTKDMLDLARRNAENARVSNASFIEASITSIPLDSSVADCIISNCVINLVPKVDKPLVFREIFRLLKPGGRVAISDILAKKELPSEVREDLSLYVGCIAGASQVHDYDRFLKDAGFLGVSILNTNSDLNLYKELWQAEKNNSDVSAPSCCGPHTGELQARAKSMLDFNEWAGSFQVYAIKPELGD</sequence>
<comment type="catalytic activity">
    <reaction evidence="7">
        <text>arsenic triglutathione + 2 [thioredoxin]-dithiol + 2 S-adenosyl-L-methionine + H2O = dimethylarsinous acid + 2 [thioredoxin]-disulfide + 3 glutathione + 2 S-adenosyl-L-homocysteine + 2 H(+)</text>
        <dbReference type="Rhea" id="RHEA:69464"/>
        <dbReference type="Rhea" id="RHEA-COMP:10698"/>
        <dbReference type="Rhea" id="RHEA-COMP:10700"/>
        <dbReference type="ChEBI" id="CHEBI:15377"/>
        <dbReference type="ChEBI" id="CHEBI:15378"/>
        <dbReference type="ChEBI" id="CHEBI:23808"/>
        <dbReference type="ChEBI" id="CHEBI:29950"/>
        <dbReference type="ChEBI" id="CHEBI:50058"/>
        <dbReference type="ChEBI" id="CHEBI:57856"/>
        <dbReference type="ChEBI" id="CHEBI:57925"/>
        <dbReference type="ChEBI" id="CHEBI:59789"/>
        <dbReference type="ChEBI" id="CHEBI:183640"/>
        <dbReference type="EC" id="2.1.1.137"/>
    </reaction>
</comment>
<comment type="catalytic activity">
    <reaction evidence="6">
        <text>arsenic triglutathione + [thioredoxin]-dithiol + S-adenosyl-L-methionine + 2 H2O = methylarsonous acid + [thioredoxin]-disulfide + 3 glutathione + S-adenosyl-L-homocysteine + H(+)</text>
        <dbReference type="Rhea" id="RHEA:69460"/>
        <dbReference type="Rhea" id="RHEA-COMP:10698"/>
        <dbReference type="Rhea" id="RHEA-COMP:10700"/>
        <dbReference type="ChEBI" id="CHEBI:15377"/>
        <dbReference type="ChEBI" id="CHEBI:15378"/>
        <dbReference type="ChEBI" id="CHEBI:17826"/>
        <dbReference type="ChEBI" id="CHEBI:29950"/>
        <dbReference type="ChEBI" id="CHEBI:50058"/>
        <dbReference type="ChEBI" id="CHEBI:57856"/>
        <dbReference type="ChEBI" id="CHEBI:57925"/>
        <dbReference type="ChEBI" id="CHEBI:59789"/>
        <dbReference type="ChEBI" id="CHEBI:183640"/>
        <dbReference type="EC" id="2.1.1.137"/>
    </reaction>
</comment>
<accession>A0A1E3PZZ7</accession>
<dbReference type="NCBIfam" id="NF008823">
    <property type="entry name" value="PRK11873.1"/>
    <property type="match status" value="1"/>
</dbReference>
<dbReference type="EMBL" id="KV454299">
    <property type="protein sequence ID" value="ODQ70844.1"/>
    <property type="molecule type" value="Genomic_DNA"/>
</dbReference>
<dbReference type="STRING" id="675824.A0A1E3PZZ7"/>
<feature type="domain" description="Methyltransferase" evidence="9">
    <location>
        <begin position="69"/>
        <end position="216"/>
    </location>
</feature>
<keyword evidence="2" id="KW-0949">S-adenosyl-L-methionine</keyword>
<evidence type="ECO:0000256" key="2">
    <source>
        <dbReference type="ARBA" id="ARBA00022691"/>
    </source>
</evidence>
<dbReference type="PANTHER" id="PTHR43675">
    <property type="entry name" value="ARSENITE METHYLTRANSFERASE"/>
    <property type="match status" value="1"/>
</dbReference>
<dbReference type="InterPro" id="IPR029063">
    <property type="entry name" value="SAM-dependent_MTases_sf"/>
</dbReference>
<dbReference type="Gene3D" id="3.40.50.150">
    <property type="entry name" value="Vaccinia Virus protein VP39"/>
    <property type="match status" value="1"/>
</dbReference>
<evidence type="ECO:0000259" key="9">
    <source>
        <dbReference type="Pfam" id="PF13847"/>
    </source>
</evidence>
<evidence type="ECO:0000256" key="1">
    <source>
        <dbReference type="ARBA" id="ARBA00022679"/>
    </source>
</evidence>
<name>A0A1E3PZZ7_LIPST</name>
<evidence type="ECO:0000313" key="11">
    <source>
        <dbReference type="Proteomes" id="UP000094385"/>
    </source>
</evidence>
<evidence type="ECO:0000256" key="7">
    <source>
        <dbReference type="ARBA" id="ARBA00047943"/>
    </source>
</evidence>
<evidence type="ECO:0000313" key="10">
    <source>
        <dbReference type="EMBL" id="ODQ70844.1"/>
    </source>
</evidence>
<dbReference type="PANTHER" id="PTHR43675:SF8">
    <property type="entry name" value="ARSENITE METHYLTRANSFERASE"/>
    <property type="match status" value="1"/>
</dbReference>
<reference evidence="10 11" key="1">
    <citation type="journal article" date="2016" name="Proc. Natl. Acad. Sci. U.S.A.">
        <title>Comparative genomics of biotechnologically important yeasts.</title>
        <authorList>
            <person name="Riley R."/>
            <person name="Haridas S."/>
            <person name="Wolfe K.H."/>
            <person name="Lopes M.R."/>
            <person name="Hittinger C.T."/>
            <person name="Goeker M."/>
            <person name="Salamov A.A."/>
            <person name="Wisecaver J.H."/>
            <person name="Long T.M."/>
            <person name="Calvey C.H."/>
            <person name="Aerts A.L."/>
            <person name="Barry K.W."/>
            <person name="Choi C."/>
            <person name="Clum A."/>
            <person name="Coughlan A.Y."/>
            <person name="Deshpande S."/>
            <person name="Douglass A.P."/>
            <person name="Hanson S.J."/>
            <person name="Klenk H.-P."/>
            <person name="LaButti K.M."/>
            <person name="Lapidus A."/>
            <person name="Lindquist E.A."/>
            <person name="Lipzen A.M."/>
            <person name="Meier-Kolthoff J.P."/>
            <person name="Ohm R.A."/>
            <person name="Otillar R.P."/>
            <person name="Pangilinan J.L."/>
            <person name="Peng Y."/>
            <person name="Rokas A."/>
            <person name="Rosa C.A."/>
            <person name="Scheuner C."/>
            <person name="Sibirny A.A."/>
            <person name="Slot J.C."/>
            <person name="Stielow J.B."/>
            <person name="Sun H."/>
            <person name="Kurtzman C.P."/>
            <person name="Blackwell M."/>
            <person name="Grigoriev I.V."/>
            <person name="Jeffries T.W."/>
        </authorList>
    </citation>
    <scope>NUCLEOTIDE SEQUENCE [LARGE SCALE GENOMIC DNA]</scope>
    <source>
        <strain evidence="10 11">NRRL Y-11557</strain>
    </source>
</reference>
<dbReference type="InterPro" id="IPR025714">
    <property type="entry name" value="Methyltranfer_dom"/>
</dbReference>
<keyword evidence="1" id="KW-0808">Transferase</keyword>